<keyword evidence="3" id="KW-1185">Reference proteome</keyword>
<organism evidence="1 3">
    <name type="scientific">Pseudomonas multiresinivorans</name>
    <dbReference type="NCBI Taxonomy" id="95301"/>
    <lineage>
        <taxon>Bacteria</taxon>
        <taxon>Pseudomonadati</taxon>
        <taxon>Pseudomonadota</taxon>
        <taxon>Gammaproteobacteria</taxon>
        <taxon>Pseudomonadales</taxon>
        <taxon>Pseudomonadaceae</taxon>
        <taxon>Pseudomonas</taxon>
    </lineage>
</organism>
<name>A0A7Z3BK44_9PSED</name>
<protein>
    <submittedName>
        <fullName evidence="1">Uncharacterized protein</fullName>
    </submittedName>
</protein>
<dbReference type="KEGG" id="pmui:G4G71_10930"/>
<dbReference type="KEGG" id="pmui:G4G71_22350"/>
<proteinExistence type="predicted"/>
<evidence type="ECO:0000313" key="1">
    <source>
        <dbReference type="EMBL" id="QJP08363.1"/>
    </source>
</evidence>
<accession>A0A7Z3BK44</accession>
<sequence>MTDCMIEMPRYQSHKQVWALKLERIDVDANLLHPVDKAYAPIAMPAAWMAKHQPQAGGYFVSYKDGYQSYSPAEAFEEGNTPLGDRNADIHSLLTFYNVETMSQLVAEMDGHVKQLQERLRPFLKEPHQINRVREG</sequence>
<evidence type="ECO:0000313" key="3">
    <source>
        <dbReference type="Proteomes" id="UP000502549"/>
    </source>
</evidence>
<evidence type="ECO:0000313" key="2">
    <source>
        <dbReference type="EMBL" id="QJP10493.1"/>
    </source>
</evidence>
<dbReference type="RefSeq" id="WP_169937543.1">
    <property type="nucleotide sequence ID" value="NZ_CP048833.1"/>
</dbReference>
<reference evidence="1 3" key="1">
    <citation type="submission" date="2020-02" db="EMBL/GenBank/DDBJ databases">
        <title>Complete genome sequence of Pseudomonas multiresinivorans ORNL1.</title>
        <authorList>
            <person name="Podar M."/>
        </authorList>
    </citation>
    <scope>NUCLEOTIDE SEQUENCE [LARGE SCALE GENOMIC DNA]</scope>
    <source>
        <strain evidence="3">populi</strain>
        <strain evidence="1">Populi</strain>
    </source>
</reference>
<dbReference type="EMBL" id="CP048833">
    <property type="protein sequence ID" value="QJP10493.1"/>
    <property type="molecule type" value="Genomic_DNA"/>
</dbReference>
<dbReference type="AlphaFoldDB" id="A0A7Z3BK44"/>
<gene>
    <name evidence="1" type="ORF">G4G71_10930</name>
    <name evidence="2" type="ORF">G4G71_22350</name>
</gene>
<dbReference type="EMBL" id="CP048833">
    <property type="protein sequence ID" value="QJP08363.1"/>
    <property type="molecule type" value="Genomic_DNA"/>
</dbReference>
<dbReference type="Proteomes" id="UP000502549">
    <property type="component" value="Chromosome"/>
</dbReference>